<proteinExistence type="predicted"/>
<name>A0AC35UCM1_9BILA</name>
<dbReference type="Proteomes" id="UP000095286">
    <property type="component" value="Unplaced"/>
</dbReference>
<sequence>MTKHKFMEAPGTIKSAATKGLLNRKMFAPLPVDISGGIIEDSESSEREHSESLKRHFSNCEELYRVREQYGLNLEEICSSMSKGMEENMLSFMEANFYKKFEDMTKKPLKSDLKKHMIKMITESPVIKITENSCAIQLAESYFTNRENIQYADLPQYQGSEKTDQIIKALLDKKAKLAVKKVLLQQSSKAN</sequence>
<reference evidence="2" key="1">
    <citation type="submission" date="2016-11" db="UniProtKB">
        <authorList>
            <consortium name="WormBaseParasite"/>
        </authorList>
    </citation>
    <scope>IDENTIFICATION</scope>
    <source>
        <strain evidence="2">KR3021</strain>
    </source>
</reference>
<protein>
    <submittedName>
        <fullName evidence="2">RGS domain-containing protein</fullName>
    </submittedName>
</protein>
<organism evidence="1 2">
    <name type="scientific">Rhabditophanes sp. KR3021</name>
    <dbReference type="NCBI Taxonomy" id="114890"/>
    <lineage>
        <taxon>Eukaryota</taxon>
        <taxon>Metazoa</taxon>
        <taxon>Ecdysozoa</taxon>
        <taxon>Nematoda</taxon>
        <taxon>Chromadorea</taxon>
        <taxon>Rhabditida</taxon>
        <taxon>Tylenchina</taxon>
        <taxon>Panagrolaimomorpha</taxon>
        <taxon>Strongyloidoidea</taxon>
        <taxon>Alloionematidae</taxon>
        <taxon>Rhabditophanes</taxon>
    </lineage>
</organism>
<accession>A0AC35UCM1</accession>
<dbReference type="WBParaSite" id="RSKR_0001007200.1">
    <property type="protein sequence ID" value="RSKR_0001007200.1"/>
    <property type="gene ID" value="RSKR_0001007200"/>
</dbReference>
<evidence type="ECO:0000313" key="1">
    <source>
        <dbReference type="Proteomes" id="UP000095286"/>
    </source>
</evidence>
<evidence type="ECO:0000313" key="2">
    <source>
        <dbReference type="WBParaSite" id="RSKR_0001007200.1"/>
    </source>
</evidence>